<gene>
    <name evidence="10" type="ORF">IAB16_02855</name>
</gene>
<evidence type="ECO:0000256" key="7">
    <source>
        <dbReference type="ARBA" id="ARBA00023136"/>
    </source>
</evidence>
<feature type="domain" description="ABC transmembrane type-1" evidence="9">
    <location>
        <begin position="72"/>
        <end position="258"/>
    </location>
</feature>
<keyword evidence="6 8" id="KW-1133">Transmembrane helix</keyword>
<dbReference type="PANTHER" id="PTHR42929">
    <property type="entry name" value="INNER MEMBRANE ABC TRANSPORTER PERMEASE PROTEIN YDCU-RELATED-RELATED"/>
    <property type="match status" value="1"/>
</dbReference>
<evidence type="ECO:0000256" key="8">
    <source>
        <dbReference type="RuleBase" id="RU363032"/>
    </source>
</evidence>
<evidence type="ECO:0000313" key="11">
    <source>
        <dbReference type="Proteomes" id="UP000727857"/>
    </source>
</evidence>
<comment type="similarity">
    <text evidence="2">Belongs to the binding-protein-dependent transport system permease family. CysTW subfamily.</text>
</comment>
<keyword evidence="7 8" id="KW-0472">Membrane</keyword>
<feature type="transmembrane region" description="Helical" evidence="8">
    <location>
        <begin position="71"/>
        <end position="94"/>
    </location>
</feature>
<dbReference type="Gene3D" id="1.10.3720.10">
    <property type="entry name" value="MetI-like"/>
    <property type="match status" value="1"/>
</dbReference>
<dbReference type="GO" id="GO:0005886">
    <property type="term" value="C:plasma membrane"/>
    <property type="evidence" value="ECO:0007669"/>
    <property type="project" value="UniProtKB-SubCell"/>
</dbReference>
<reference evidence="10" key="2">
    <citation type="journal article" date="2021" name="PeerJ">
        <title>Extensive microbial diversity within the chicken gut microbiome revealed by metagenomics and culture.</title>
        <authorList>
            <person name="Gilroy R."/>
            <person name="Ravi A."/>
            <person name="Getino M."/>
            <person name="Pursley I."/>
            <person name="Horton D.L."/>
            <person name="Alikhan N.F."/>
            <person name="Baker D."/>
            <person name="Gharbi K."/>
            <person name="Hall N."/>
            <person name="Watson M."/>
            <person name="Adriaenssens E.M."/>
            <person name="Foster-Nyarko E."/>
            <person name="Jarju S."/>
            <person name="Secka A."/>
            <person name="Antonio M."/>
            <person name="Oren A."/>
            <person name="Chaudhuri R.R."/>
            <person name="La Ragione R."/>
            <person name="Hildebrand F."/>
            <person name="Pallen M.J."/>
        </authorList>
    </citation>
    <scope>NUCLEOTIDE SEQUENCE</scope>
    <source>
        <strain evidence="10">517</strain>
    </source>
</reference>
<evidence type="ECO:0000256" key="3">
    <source>
        <dbReference type="ARBA" id="ARBA00022448"/>
    </source>
</evidence>
<dbReference type="EMBL" id="JADINF010000069">
    <property type="protein sequence ID" value="MBO8423945.1"/>
    <property type="molecule type" value="Genomic_DNA"/>
</dbReference>
<keyword evidence="3 8" id="KW-0813">Transport</keyword>
<feature type="transmembrane region" description="Helical" evidence="8">
    <location>
        <begin position="132"/>
        <end position="150"/>
    </location>
</feature>
<comment type="caution">
    <text evidence="10">The sequence shown here is derived from an EMBL/GenBank/DDBJ whole genome shotgun (WGS) entry which is preliminary data.</text>
</comment>
<sequence>MKAKEFGKKLIGKVKHFRLTRSVFSYPYIIFMLIFVVTPLVIVLVNAFIYDGHFSFRNFGAFFTDSSSLSVLATSLAVGVITTVLCFVIGYPVAYILSKWSSGSIIVVLIILPMWVNFLIRTYALQNIFEGIGIKLGMGTVIFGMVYNFIPYMIMPLHTTITNIDKCYAEAAQDLGANPVVTFLKTTLPLSVPGIISGITMVFIPTISAFAISELLSKNSIMLFGDSINLKFTNQLYGVGSVMSLIMLVLVLISNFIIGKINKGEAARNLW</sequence>
<dbReference type="Pfam" id="PF00528">
    <property type="entry name" value="BPD_transp_1"/>
    <property type="match status" value="1"/>
</dbReference>
<dbReference type="InterPro" id="IPR000515">
    <property type="entry name" value="MetI-like"/>
</dbReference>
<feature type="transmembrane region" description="Helical" evidence="8">
    <location>
        <begin position="236"/>
        <end position="258"/>
    </location>
</feature>
<reference evidence="10" key="1">
    <citation type="submission" date="2020-10" db="EMBL/GenBank/DDBJ databases">
        <authorList>
            <person name="Gilroy R."/>
        </authorList>
    </citation>
    <scope>NUCLEOTIDE SEQUENCE</scope>
    <source>
        <strain evidence="10">517</strain>
    </source>
</reference>
<keyword evidence="5 8" id="KW-0812">Transmembrane</keyword>
<evidence type="ECO:0000256" key="1">
    <source>
        <dbReference type="ARBA" id="ARBA00004651"/>
    </source>
</evidence>
<feature type="transmembrane region" description="Helical" evidence="8">
    <location>
        <begin position="28"/>
        <end position="50"/>
    </location>
</feature>
<dbReference type="Proteomes" id="UP000727857">
    <property type="component" value="Unassembled WGS sequence"/>
</dbReference>
<evidence type="ECO:0000313" key="10">
    <source>
        <dbReference type="EMBL" id="MBO8423945.1"/>
    </source>
</evidence>
<keyword evidence="4" id="KW-1003">Cell membrane</keyword>
<dbReference type="GO" id="GO:0055085">
    <property type="term" value="P:transmembrane transport"/>
    <property type="evidence" value="ECO:0007669"/>
    <property type="project" value="InterPro"/>
</dbReference>
<evidence type="ECO:0000259" key="9">
    <source>
        <dbReference type="PROSITE" id="PS50928"/>
    </source>
</evidence>
<dbReference type="SUPFAM" id="SSF161098">
    <property type="entry name" value="MetI-like"/>
    <property type="match status" value="1"/>
</dbReference>
<organism evidence="10 11">
    <name type="scientific">Candidatus Stercoripulliclostridium pullicola</name>
    <dbReference type="NCBI Taxonomy" id="2840953"/>
    <lineage>
        <taxon>Bacteria</taxon>
        <taxon>Bacillati</taxon>
        <taxon>Bacillota</taxon>
        <taxon>Clostridia</taxon>
        <taxon>Eubacteriales</taxon>
        <taxon>Candidatus Stercoripulliclostridium</taxon>
    </lineage>
</organism>
<dbReference type="CDD" id="cd06261">
    <property type="entry name" value="TM_PBP2"/>
    <property type="match status" value="1"/>
</dbReference>
<name>A0A940DFM7_9FIRM</name>
<evidence type="ECO:0000256" key="5">
    <source>
        <dbReference type="ARBA" id="ARBA00022692"/>
    </source>
</evidence>
<proteinExistence type="inferred from homology"/>
<feature type="transmembrane region" description="Helical" evidence="8">
    <location>
        <begin position="195"/>
        <end position="216"/>
    </location>
</feature>
<feature type="transmembrane region" description="Helical" evidence="8">
    <location>
        <begin position="100"/>
        <end position="120"/>
    </location>
</feature>
<comment type="subcellular location">
    <subcellularLocation>
        <location evidence="1 8">Cell membrane</location>
        <topology evidence="1 8">Multi-pass membrane protein</topology>
    </subcellularLocation>
</comment>
<dbReference type="PROSITE" id="PS50928">
    <property type="entry name" value="ABC_TM1"/>
    <property type="match status" value="1"/>
</dbReference>
<dbReference type="InterPro" id="IPR035906">
    <property type="entry name" value="MetI-like_sf"/>
</dbReference>
<evidence type="ECO:0000256" key="2">
    <source>
        <dbReference type="ARBA" id="ARBA00007069"/>
    </source>
</evidence>
<evidence type="ECO:0000256" key="4">
    <source>
        <dbReference type="ARBA" id="ARBA00022475"/>
    </source>
</evidence>
<dbReference type="PANTHER" id="PTHR42929:SF1">
    <property type="entry name" value="INNER MEMBRANE ABC TRANSPORTER PERMEASE PROTEIN YDCU-RELATED"/>
    <property type="match status" value="1"/>
</dbReference>
<evidence type="ECO:0000256" key="6">
    <source>
        <dbReference type="ARBA" id="ARBA00022989"/>
    </source>
</evidence>
<protein>
    <submittedName>
        <fullName evidence="10">ABC transporter permease</fullName>
    </submittedName>
</protein>
<accession>A0A940DFM7</accession>
<dbReference type="AlphaFoldDB" id="A0A940DFM7"/>